<evidence type="ECO:0000313" key="2">
    <source>
        <dbReference type="Proteomes" id="UP000001505"/>
    </source>
</evidence>
<dbReference type="OrthoDB" id="7839884at2"/>
<name>D6YWD5_WADCW</name>
<gene>
    <name evidence="1" type="ordered locus">wcw_1089</name>
</gene>
<dbReference type="AlphaFoldDB" id="D6YWD5"/>
<keyword evidence="2" id="KW-1185">Reference proteome</keyword>
<dbReference type="KEGG" id="wch:wcw_1089"/>
<reference evidence="1 2" key="1">
    <citation type="journal article" date="2010" name="PLoS ONE">
        <title>The Waddlia genome: a window into chlamydial biology.</title>
        <authorList>
            <person name="Bertelli C."/>
            <person name="Collyn F."/>
            <person name="Croxatto A."/>
            <person name="Ruckert C."/>
            <person name="Polkinghorne A."/>
            <person name="Kebbi-Beghdadi C."/>
            <person name="Goesmann A."/>
            <person name="Vaughan L."/>
            <person name="Greub G."/>
        </authorList>
    </citation>
    <scope>NUCLEOTIDE SEQUENCE [LARGE SCALE GENOMIC DNA]</scope>
    <source>
        <strain evidence="2">ATCC VR-1470 / WSU 86-1044</strain>
    </source>
</reference>
<dbReference type="HOGENOM" id="CLU_1299299_0_0_0"/>
<dbReference type="RefSeq" id="WP_013182160.1">
    <property type="nucleotide sequence ID" value="NC_014225.1"/>
</dbReference>
<proteinExistence type="predicted"/>
<sequence length="212" mass="23993">MIKISNADKQARYRKKEHLKRLANNFFRDWQLKPWEGNSSSPKDVQRLLDKAIELPSGWTDKDYEKSVQALEALKAELWCASNKLKNDVDAGWSSLDFMNSSDPRKFIRDNKEAIERARNLASHLISALELSNCNNTDQAAALMEVVRYVGRSLASSNDVRRSQATAICLVSIGSQYKRPDWFAEELANIIKCHVDSDVAHQVGILLITSQA</sequence>
<dbReference type="EMBL" id="CP001928">
    <property type="protein sequence ID" value="ADI38446.1"/>
    <property type="molecule type" value="Genomic_DNA"/>
</dbReference>
<protein>
    <submittedName>
        <fullName evidence="1">Uncharacterized protein</fullName>
    </submittedName>
</protein>
<organism evidence="1 2">
    <name type="scientific">Waddlia chondrophila (strain ATCC VR-1470 / WSU 86-1044)</name>
    <dbReference type="NCBI Taxonomy" id="716544"/>
    <lineage>
        <taxon>Bacteria</taxon>
        <taxon>Pseudomonadati</taxon>
        <taxon>Chlamydiota</taxon>
        <taxon>Chlamydiia</taxon>
        <taxon>Parachlamydiales</taxon>
        <taxon>Waddliaceae</taxon>
        <taxon>Waddlia</taxon>
    </lineage>
</organism>
<dbReference type="Proteomes" id="UP000001505">
    <property type="component" value="Chromosome"/>
</dbReference>
<dbReference type="STRING" id="716544.wcw_1089"/>
<accession>D6YWD5</accession>
<evidence type="ECO:0000313" key="1">
    <source>
        <dbReference type="EMBL" id="ADI38446.1"/>
    </source>
</evidence>